<accession>A0A0W0UAS2</accession>
<keyword evidence="2" id="KW-1003">Cell membrane</keyword>
<feature type="transmembrane region" description="Helical" evidence="8">
    <location>
        <begin position="305"/>
        <end position="323"/>
    </location>
</feature>
<keyword evidence="7 8" id="KW-0472">Membrane</keyword>
<evidence type="ECO:0000256" key="7">
    <source>
        <dbReference type="ARBA" id="ARBA00023136"/>
    </source>
</evidence>
<evidence type="ECO:0000259" key="9">
    <source>
        <dbReference type="Pfam" id="PF13231"/>
    </source>
</evidence>
<feature type="transmembrane region" description="Helical" evidence="8">
    <location>
        <begin position="12"/>
        <end position="31"/>
    </location>
</feature>
<reference evidence="10 12" key="1">
    <citation type="submission" date="2015-11" db="EMBL/GenBank/DDBJ databases">
        <title>Genomic analysis of 38 Legionella species identifies large and diverse effector repertoires.</title>
        <authorList>
            <person name="Burstein D."/>
            <person name="Amaro F."/>
            <person name="Zusman T."/>
            <person name="Lifshitz Z."/>
            <person name="Cohen O."/>
            <person name="Gilbert J.A."/>
            <person name="Pupko T."/>
            <person name="Shuman H.A."/>
            <person name="Segal G."/>
        </authorList>
    </citation>
    <scope>NUCLEOTIDE SEQUENCE [LARGE SCALE GENOMIC DNA]</scope>
    <source>
        <strain evidence="10 12">WO-44C</strain>
    </source>
</reference>
<keyword evidence="5 8" id="KW-0812">Transmembrane</keyword>
<dbReference type="Proteomes" id="UP000251942">
    <property type="component" value="Unassembled WGS sequence"/>
</dbReference>
<name>A0A0W0UAS2_9GAMM</name>
<protein>
    <submittedName>
        <fullName evidence="10">Dolichyl-phosphate-mannose-protein mannosyltransferase</fullName>
        <ecNumber evidence="11">2.4.2.43</ecNumber>
    </submittedName>
</protein>
<evidence type="ECO:0000256" key="5">
    <source>
        <dbReference type="ARBA" id="ARBA00022692"/>
    </source>
</evidence>
<sequence length="567" mass="64988">MLVDRQLLTFTNRYWLLILLALVILGAGLGLRDPWPADEPRFVLIAKQMLESGHWLIPMRGGELYADKPPLFMWGIVVLYLLTHSLKIAFLLPSLLASLLTLILTWDLGCRLWNREIGFLAALMLLFTVQFTLQAKTAQIDALVTLFVTLGIYGFLRFLLLSGGWRWYYFGWFTAGLGIITKGVGILAVFILLPALWTHFDVIRQARFFSIAKTVAGPLVMLATISLWLIPMIWSTQHSSSPLLEAYRTDILLHQTAGRYTHSWTHIKPAWYYLIQVIPLFWLPLSLFLPWLVRCWKIALKQGDRRVFLLLGYVLLVILFFSISPGKRAVYLTPATPAFALLASPWLMELVSYTWPSRLLRGLNWLMTLIVFAAACMLFTGNKPAILTAELSTTLSLSFFLLGIGLLFINFLLRQAPLLRILLGLTLCWLCYSLLLYPQLNNLRTPAAIMNKTAERVPYKEPLLILGFKEQHLLFAHQPIWHFAYHMSRSKQKQEAAAWIEAGPHRWVLGPMELLKPCFKLRPSHELGYRHRTRWFLVNSVTLKPSCHGQKLTVPPYLYIPGISYKD</sequence>
<evidence type="ECO:0000313" key="11">
    <source>
        <dbReference type="EMBL" id="SPX62185.1"/>
    </source>
</evidence>
<comment type="subcellular location">
    <subcellularLocation>
        <location evidence="1">Cell membrane</location>
        <topology evidence="1">Multi-pass membrane protein</topology>
    </subcellularLocation>
</comment>
<dbReference type="EMBL" id="UASS01000037">
    <property type="protein sequence ID" value="SPX62185.1"/>
    <property type="molecule type" value="Genomic_DNA"/>
</dbReference>
<reference evidence="11 13" key="2">
    <citation type="submission" date="2018-06" db="EMBL/GenBank/DDBJ databases">
        <authorList>
            <consortium name="Pathogen Informatics"/>
            <person name="Doyle S."/>
        </authorList>
    </citation>
    <scope>NUCLEOTIDE SEQUENCE [LARGE SCALE GENOMIC DNA]</scope>
    <source>
        <strain evidence="11 13">NCTC12022</strain>
    </source>
</reference>
<dbReference type="AlphaFoldDB" id="A0A0W0UAS2"/>
<dbReference type="EC" id="2.4.2.43" evidence="11"/>
<feature type="transmembrane region" description="Helical" evidence="8">
    <location>
        <begin position="418"/>
        <end position="437"/>
    </location>
</feature>
<evidence type="ECO:0000256" key="2">
    <source>
        <dbReference type="ARBA" id="ARBA00022475"/>
    </source>
</evidence>
<feature type="domain" description="Glycosyltransferase RgtA/B/C/D-like" evidence="9">
    <location>
        <begin position="67"/>
        <end position="227"/>
    </location>
</feature>
<dbReference type="PATRIC" id="fig|453.4.peg.58"/>
<keyword evidence="6 8" id="KW-1133">Transmembrane helix</keyword>
<evidence type="ECO:0000256" key="4">
    <source>
        <dbReference type="ARBA" id="ARBA00022679"/>
    </source>
</evidence>
<feature type="transmembrane region" description="Helical" evidence="8">
    <location>
        <begin position="329"/>
        <end position="351"/>
    </location>
</feature>
<dbReference type="OrthoDB" id="9775035at2"/>
<dbReference type="PANTHER" id="PTHR33908">
    <property type="entry name" value="MANNOSYLTRANSFERASE YKCB-RELATED"/>
    <property type="match status" value="1"/>
</dbReference>
<organism evidence="10 12">
    <name type="scientific">Legionella feeleii</name>
    <dbReference type="NCBI Taxonomy" id="453"/>
    <lineage>
        <taxon>Bacteria</taxon>
        <taxon>Pseudomonadati</taxon>
        <taxon>Pseudomonadota</taxon>
        <taxon>Gammaproteobacteria</taxon>
        <taxon>Legionellales</taxon>
        <taxon>Legionellaceae</taxon>
        <taxon>Legionella</taxon>
    </lineage>
</organism>
<evidence type="ECO:0000313" key="12">
    <source>
        <dbReference type="Proteomes" id="UP000054698"/>
    </source>
</evidence>
<proteinExistence type="predicted"/>
<dbReference type="InterPro" id="IPR038731">
    <property type="entry name" value="RgtA/B/C-like"/>
</dbReference>
<evidence type="ECO:0000256" key="6">
    <source>
        <dbReference type="ARBA" id="ARBA00022989"/>
    </source>
</evidence>
<feature type="transmembrane region" description="Helical" evidence="8">
    <location>
        <begin position="64"/>
        <end position="82"/>
    </location>
</feature>
<feature type="transmembrane region" description="Helical" evidence="8">
    <location>
        <begin position="140"/>
        <end position="161"/>
    </location>
</feature>
<dbReference type="Proteomes" id="UP000054698">
    <property type="component" value="Unassembled WGS sequence"/>
</dbReference>
<dbReference type="EMBL" id="LNYB01000004">
    <property type="protein sequence ID" value="KTD04913.1"/>
    <property type="molecule type" value="Genomic_DNA"/>
</dbReference>
<evidence type="ECO:0000313" key="13">
    <source>
        <dbReference type="Proteomes" id="UP000251942"/>
    </source>
</evidence>
<gene>
    <name evidence="11" type="primary">arnT_2</name>
    <name evidence="10" type="ORF">Lfee_0051</name>
    <name evidence="11" type="ORF">NCTC12022_02942</name>
</gene>
<dbReference type="GO" id="GO:0005886">
    <property type="term" value="C:plasma membrane"/>
    <property type="evidence" value="ECO:0007669"/>
    <property type="project" value="UniProtKB-SubCell"/>
</dbReference>
<dbReference type="RefSeq" id="WP_058443272.1">
    <property type="nucleotide sequence ID" value="NZ_CAAAHT010000015.1"/>
</dbReference>
<dbReference type="InterPro" id="IPR050297">
    <property type="entry name" value="LipidA_mod_glycosyltrf_83"/>
</dbReference>
<keyword evidence="4 10" id="KW-0808">Transferase</keyword>
<evidence type="ECO:0000256" key="8">
    <source>
        <dbReference type="SAM" id="Phobius"/>
    </source>
</evidence>
<evidence type="ECO:0000313" key="10">
    <source>
        <dbReference type="EMBL" id="KTD04913.1"/>
    </source>
</evidence>
<feature type="transmembrane region" description="Helical" evidence="8">
    <location>
        <begin position="363"/>
        <end position="381"/>
    </location>
</feature>
<feature type="transmembrane region" description="Helical" evidence="8">
    <location>
        <begin position="393"/>
        <end position="413"/>
    </location>
</feature>
<keyword evidence="3 10" id="KW-0328">Glycosyltransferase</keyword>
<dbReference type="GO" id="GO:0010041">
    <property type="term" value="P:response to iron(III) ion"/>
    <property type="evidence" value="ECO:0007669"/>
    <property type="project" value="TreeGrafter"/>
</dbReference>
<feature type="transmembrane region" description="Helical" evidence="8">
    <location>
        <begin position="167"/>
        <end position="193"/>
    </location>
</feature>
<evidence type="ECO:0000256" key="3">
    <source>
        <dbReference type="ARBA" id="ARBA00022676"/>
    </source>
</evidence>
<dbReference type="STRING" id="453.Lfee_0051"/>
<evidence type="ECO:0000256" key="1">
    <source>
        <dbReference type="ARBA" id="ARBA00004651"/>
    </source>
</evidence>
<dbReference type="Pfam" id="PF13231">
    <property type="entry name" value="PMT_2"/>
    <property type="match status" value="1"/>
</dbReference>
<feature type="transmembrane region" description="Helical" evidence="8">
    <location>
        <begin position="214"/>
        <end position="234"/>
    </location>
</feature>
<dbReference type="GO" id="GO:0103015">
    <property type="term" value="F:4-amino-4-deoxy-L-arabinose transferase activity"/>
    <property type="evidence" value="ECO:0007669"/>
    <property type="project" value="UniProtKB-EC"/>
</dbReference>
<dbReference type="GO" id="GO:0009103">
    <property type="term" value="P:lipopolysaccharide biosynthetic process"/>
    <property type="evidence" value="ECO:0007669"/>
    <property type="project" value="TreeGrafter"/>
</dbReference>
<keyword evidence="12" id="KW-1185">Reference proteome</keyword>
<feature type="transmembrane region" description="Helical" evidence="8">
    <location>
        <begin position="112"/>
        <end position="133"/>
    </location>
</feature>
<feature type="transmembrane region" description="Helical" evidence="8">
    <location>
        <begin position="270"/>
        <end position="293"/>
    </location>
</feature>
<dbReference type="PANTHER" id="PTHR33908:SF3">
    <property type="entry name" value="UNDECAPRENYL PHOSPHATE-ALPHA-4-AMINO-4-DEOXY-L-ARABINOSE ARABINOSYL TRANSFERASE"/>
    <property type="match status" value="1"/>
</dbReference>